<reference evidence="4" key="1">
    <citation type="submission" date="2020-10" db="EMBL/GenBank/DDBJ databases">
        <authorList>
            <person name="Kikuchi T."/>
        </authorList>
    </citation>
    <scope>NUCLEOTIDE SEQUENCE</scope>
    <source>
        <strain evidence="4">NKZ352</strain>
    </source>
</reference>
<feature type="region of interest" description="Disordered" evidence="2">
    <location>
        <begin position="321"/>
        <end position="377"/>
    </location>
</feature>
<sequence>MGYDRDNYRDRDGGGYRQRFQNRINENDVPESKHTVFVRGLPGDLQLDDIRDYIEDKIGRVSFDFSKYSQDRQKLFVAVRFESRENAREFMDKYSERDFMGHNCQLQWFRDIRRYAAYQSLHGRGGFRGRGNRNDLRGDRPRRRHRSDSSGSRSRERSRSRSRSRSSRSSRSRSRSADKTLDRTRDEEDRKDVSDDEPPRDRSDGEIEPEQDDNGRRSREDKAEKKKKKKKKKRHSSSDGEIFSDDEKSKNSKTSYKEDQKYFDISLDSIPPPPVSEEPLTRPLIAAPGVSKEIKINISTSKAELKEDLDENSPAYAIQNTKYSIGLDSDTPAKVVRNKTESRPSSAGHAYLTPPPPEPPKLSDLPPPPRPPPVSIKVAARGFHPIGSEPQYEEEEVPIKRSRVTTENAKPIVTNRYEDVEMDLGTPERISPNANGVGTPKTPSGRASRYPFTQKYFGHLDKFQSEKIGKVRVERKKSADFGEGLKLSFGQDAQNDEKSKIEAREARLALLEGVEIDRFIVKKKNLEKAFCQDCETFAVVTQKLLSKDDTLESSLRIALIENLDELYAEFLKKVDKVLEDMI</sequence>
<keyword evidence="1" id="KW-0694">RNA-binding</keyword>
<dbReference type="Proteomes" id="UP000835052">
    <property type="component" value="Unassembled WGS sequence"/>
</dbReference>
<dbReference type="GO" id="GO:0045892">
    <property type="term" value="P:negative regulation of DNA-templated transcription"/>
    <property type="evidence" value="ECO:0007669"/>
    <property type="project" value="InterPro"/>
</dbReference>
<feature type="compositionally biased region" description="Basic and acidic residues" evidence="2">
    <location>
        <begin position="213"/>
        <end position="224"/>
    </location>
</feature>
<dbReference type="GO" id="GO:0005654">
    <property type="term" value="C:nucleoplasm"/>
    <property type="evidence" value="ECO:0007669"/>
    <property type="project" value="TreeGrafter"/>
</dbReference>
<dbReference type="InterPro" id="IPR057603">
    <property type="entry name" value="Periphilin-1_C"/>
</dbReference>
<dbReference type="InterPro" id="IPR035979">
    <property type="entry name" value="RBD_domain_sf"/>
</dbReference>
<dbReference type="EMBL" id="CAJGYM010000045">
    <property type="protein sequence ID" value="CAD6194472.1"/>
    <property type="molecule type" value="Genomic_DNA"/>
</dbReference>
<feature type="compositionally biased region" description="Basic residues" evidence="2">
    <location>
        <begin position="225"/>
        <end position="235"/>
    </location>
</feature>
<feature type="compositionally biased region" description="Pro residues" evidence="2">
    <location>
        <begin position="353"/>
        <end position="374"/>
    </location>
</feature>
<dbReference type="PROSITE" id="PS50102">
    <property type="entry name" value="RRM"/>
    <property type="match status" value="1"/>
</dbReference>
<feature type="region of interest" description="Disordered" evidence="2">
    <location>
        <begin position="122"/>
        <end position="257"/>
    </location>
</feature>
<dbReference type="InterPro" id="IPR000504">
    <property type="entry name" value="RRM_dom"/>
</dbReference>
<dbReference type="Pfam" id="PF25234">
    <property type="entry name" value="Periphilin_C"/>
    <property type="match status" value="1"/>
</dbReference>
<dbReference type="OrthoDB" id="8933311at2759"/>
<dbReference type="Gene3D" id="3.30.70.330">
    <property type="match status" value="1"/>
</dbReference>
<dbReference type="SUPFAM" id="SSF54928">
    <property type="entry name" value="RNA-binding domain, RBD"/>
    <property type="match status" value="1"/>
</dbReference>
<dbReference type="GO" id="GO:0045814">
    <property type="term" value="P:negative regulation of gene expression, epigenetic"/>
    <property type="evidence" value="ECO:0007669"/>
    <property type="project" value="TreeGrafter"/>
</dbReference>
<evidence type="ECO:0000313" key="4">
    <source>
        <dbReference type="EMBL" id="CAD6194472.1"/>
    </source>
</evidence>
<dbReference type="SMART" id="SM00360">
    <property type="entry name" value="RRM"/>
    <property type="match status" value="1"/>
</dbReference>
<evidence type="ECO:0000313" key="5">
    <source>
        <dbReference type="Proteomes" id="UP000835052"/>
    </source>
</evidence>
<dbReference type="Pfam" id="PF00076">
    <property type="entry name" value="RRM_1"/>
    <property type="match status" value="1"/>
</dbReference>
<feature type="compositionally biased region" description="Basic and acidic residues" evidence="2">
    <location>
        <begin position="175"/>
        <end position="205"/>
    </location>
</feature>
<dbReference type="AlphaFoldDB" id="A0A8S1HHL7"/>
<name>A0A8S1HHL7_9PELO</name>
<dbReference type="PANTHER" id="PTHR15836:SF4">
    <property type="entry name" value="PERIPHILIN-1"/>
    <property type="match status" value="1"/>
</dbReference>
<feature type="region of interest" description="Disordered" evidence="2">
    <location>
        <begin position="410"/>
        <end position="449"/>
    </location>
</feature>
<dbReference type="CDD" id="cd00590">
    <property type="entry name" value="RRM_SF"/>
    <property type="match status" value="1"/>
</dbReference>
<keyword evidence="5" id="KW-1185">Reference proteome</keyword>
<evidence type="ECO:0000259" key="3">
    <source>
        <dbReference type="PROSITE" id="PS50102"/>
    </source>
</evidence>
<evidence type="ECO:0000256" key="1">
    <source>
        <dbReference type="PROSITE-ProRule" id="PRU00176"/>
    </source>
</evidence>
<gene>
    <name evidence="4" type="ORF">CAUJ_LOCUS10391</name>
</gene>
<feature type="compositionally biased region" description="Basic and acidic residues" evidence="2">
    <location>
        <begin position="245"/>
        <end position="257"/>
    </location>
</feature>
<feature type="compositionally biased region" description="Basic residues" evidence="2">
    <location>
        <begin position="160"/>
        <end position="174"/>
    </location>
</feature>
<accession>A0A8S1HHL7</accession>
<evidence type="ECO:0000256" key="2">
    <source>
        <dbReference type="SAM" id="MobiDB-lite"/>
    </source>
</evidence>
<dbReference type="InterPro" id="IPR028851">
    <property type="entry name" value="Pphln1"/>
</dbReference>
<dbReference type="GO" id="GO:0097355">
    <property type="term" value="P:protein localization to heterochromatin"/>
    <property type="evidence" value="ECO:0007669"/>
    <property type="project" value="TreeGrafter"/>
</dbReference>
<comment type="caution">
    <text evidence="4">The sequence shown here is derived from an EMBL/GenBank/DDBJ whole genome shotgun (WGS) entry which is preliminary data.</text>
</comment>
<dbReference type="InterPro" id="IPR012677">
    <property type="entry name" value="Nucleotide-bd_a/b_plait_sf"/>
</dbReference>
<dbReference type="GO" id="GO:0003723">
    <property type="term" value="F:RNA binding"/>
    <property type="evidence" value="ECO:0007669"/>
    <property type="project" value="UniProtKB-UniRule"/>
</dbReference>
<organism evidence="4 5">
    <name type="scientific">Caenorhabditis auriculariae</name>
    <dbReference type="NCBI Taxonomy" id="2777116"/>
    <lineage>
        <taxon>Eukaryota</taxon>
        <taxon>Metazoa</taxon>
        <taxon>Ecdysozoa</taxon>
        <taxon>Nematoda</taxon>
        <taxon>Chromadorea</taxon>
        <taxon>Rhabditida</taxon>
        <taxon>Rhabditina</taxon>
        <taxon>Rhabditomorpha</taxon>
        <taxon>Rhabditoidea</taxon>
        <taxon>Rhabditidae</taxon>
        <taxon>Peloderinae</taxon>
        <taxon>Caenorhabditis</taxon>
    </lineage>
</organism>
<dbReference type="PANTHER" id="PTHR15836">
    <property type="entry name" value="PERIPHILIN 1"/>
    <property type="match status" value="1"/>
</dbReference>
<protein>
    <recommendedName>
        <fullName evidence="3">RRM domain-containing protein</fullName>
    </recommendedName>
</protein>
<feature type="domain" description="RRM" evidence="3">
    <location>
        <begin position="34"/>
        <end position="111"/>
    </location>
</feature>
<proteinExistence type="predicted"/>